<dbReference type="InterPro" id="IPR000160">
    <property type="entry name" value="GGDEF_dom"/>
</dbReference>
<feature type="transmembrane region" description="Helical" evidence="3">
    <location>
        <begin position="363"/>
        <end position="386"/>
    </location>
</feature>
<keyword evidence="3" id="KW-0812">Transmembrane</keyword>
<reference evidence="5 6" key="1">
    <citation type="journal article" date="2017" name="Int. J. Syst. Evol. Microbiol.">
        <title>Photobacterium alginatilyticum sp. nov., a marine bacterium isolated from bottom seawater.</title>
        <authorList>
            <person name="Wang X."/>
            <person name="Wang Y."/>
            <person name="Yang X."/>
            <person name="Sun H."/>
            <person name="Li B."/>
            <person name="Zhang X.H."/>
        </authorList>
    </citation>
    <scope>NUCLEOTIDE SEQUENCE [LARGE SCALE GENOMIC DNA]</scope>
    <source>
        <strain evidence="5 6">P03D4</strain>
    </source>
</reference>
<dbReference type="RefSeq" id="WP_160649460.1">
    <property type="nucleotide sequence ID" value="NZ_RSEJ01000004.1"/>
</dbReference>
<keyword evidence="6" id="KW-1185">Reference proteome</keyword>
<dbReference type="InterPro" id="IPR050469">
    <property type="entry name" value="Diguanylate_Cyclase"/>
</dbReference>
<dbReference type="EMBL" id="RSEJ01000004">
    <property type="protein sequence ID" value="NBI52230.1"/>
    <property type="molecule type" value="Genomic_DNA"/>
</dbReference>
<evidence type="ECO:0000256" key="3">
    <source>
        <dbReference type="SAM" id="Phobius"/>
    </source>
</evidence>
<dbReference type="PROSITE" id="PS50887">
    <property type="entry name" value="GGDEF"/>
    <property type="match status" value="1"/>
</dbReference>
<dbReference type="CDD" id="cd01949">
    <property type="entry name" value="GGDEF"/>
    <property type="match status" value="1"/>
</dbReference>
<dbReference type="Gene3D" id="6.10.340.10">
    <property type="match status" value="1"/>
</dbReference>
<proteinExistence type="predicted"/>
<name>A0ABW9YEL1_9GAMM</name>
<feature type="domain" description="GGDEF" evidence="4">
    <location>
        <begin position="473"/>
        <end position="606"/>
    </location>
</feature>
<dbReference type="Proteomes" id="UP000738517">
    <property type="component" value="Unassembled WGS sequence"/>
</dbReference>
<evidence type="ECO:0000259" key="4">
    <source>
        <dbReference type="PROSITE" id="PS50887"/>
    </source>
</evidence>
<gene>
    <name evidence="5" type="ORF">EIZ48_06550</name>
</gene>
<accession>A0ABW9YEL1</accession>
<protein>
    <recommendedName>
        <fullName evidence="1">diguanylate cyclase</fullName>
        <ecNumber evidence="1">2.7.7.65</ecNumber>
    </recommendedName>
</protein>
<evidence type="ECO:0000313" key="6">
    <source>
        <dbReference type="Proteomes" id="UP000738517"/>
    </source>
</evidence>
<comment type="catalytic activity">
    <reaction evidence="2">
        <text>2 GTP = 3',3'-c-di-GMP + 2 diphosphate</text>
        <dbReference type="Rhea" id="RHEA:24898"/>
        <dbReference type="ChEBI" id="CHEBI:33019"/>
        <dbReference type="ChEBI" id="CHEBI:37565"/>
        <dbReference type="ChEBI" id="CHEBI:58805"/>
        <dbReference type="EC" id="2.7.7.65"/>
    </reaction>
</comment>
<dbReference type="PANTHER" id="PTHR45138:SF9">
    <property type="entry name" value="DIGUANYLATE CYCLASE DGCM-RELATED"/>
    <property type="match status" value="1"/>
</dbReference>
<dbReference type="Gene3D" id="3.30.70.270">
    <property type="match status" value="1"/>
</dbReference>
<sequence>MNIRTRIIISLLPVLLPIVMMDILEYRSEREQLDNSLSHMVSYAASVGTRELNEVFRASYDQFHHTAANLSQCLVDSESPSNDVMESVLKNTSKFSALILSDTQGHERRTLLSISPATRHMLRRNIEGQLLSVEVVERLKADYQHWLDNKDQRLKRFALLSNELESLRKQGELMSRRFRLLSHQLSHLSEHQDHLPIVISFGGEAMIRTLGLPFANNSLLFSIPVQNCNGKMVGIITLILDWTQVEDVLFRLRQQLNLQDLERVDVALFYRHAAITPVRYLDRTKILVAEPQKSDPDDGYMGIANVVDVAVLNAHESRVGFAEINMLTKELKNLARKFSFTKLLVYVDPLEREYRLKEIGWRMAGWSMLSMAILLLMTLGIAHSITNGLKKLEQRMNYAAHNSSEVAFLQQVYRADEIGQLERVFHFMLKKLAEKEQQLQTLASTDNLTRLMNRHAFTVAADRAQALAKRNGSDIYLLLFDLDYFKNINDRFGHSTGDLALCHFTQILKQNLRSVDSPSRIGGEEFLCLLSGPTRQDAQGIAERIRKQLQNSPLVLDDGTSVSFTVSGGLCAWPVNLSYDQVFVQVDKLLYEAKKQGRNCIVIEPN</sequence>
<dbReference type="Pfam" id="PF00990">
    <property type="entry name" value="GGDEF"/>
    <property type="match status" value="1"/>
</dbReference>
<evidence type="ECO:0000256" key="2">
    <source>
        <dbReference type="ARBA" id="ARBA00034247"/>
    </source>
</evidence>
<dbReference type="EC" id="2.7.7.65" evidence="1"/>
<dbReference type="SMART" id="SM00267">
    <property type="entry name" value="GGDEF"/>
    <property type="match status" value="1"/>
</dbReference>
<dbReference type="InterPro" id="IPR029787">
    <property type="entry name" value="Nucleotide_cyclase"/>
</dbReference>
<organism evidence="5 6">
    <name type="scientific">Photobacterium alginatilyticum</name>
    <dbReference type="NCBI Taxonomy" id="1775171"/>
    <lineage>
        <taxon>Bacteria</taxon>
        <taxon>Pseudomonadati</taxon>
        <taxon>Pseudomonadota</taxon>
        <taxon>Gammaproteobacteria</taxon>
        <taxon>Vibrionales</taxon>
        <taxon>Vibrionaceae</taxon>
        <taxon>Photobacterium</taxon>
    </lineage>
</organism>
<comment type="caution">
    <text evidence="5">The sequence shown here is derived from an EMBL/GenBank/DDBJ whole genome shotgun (WGS) entry which is preliminary data.</text>
</comment>
<keyword evidence="3" id="KW-1133">Transmembrane helix</keyword>
<dbReference type="InterPro" id="IPR043128">
    <property type="entry name" value="Rev_trsase/Diguanyl_cyclase"/>
</dbReference>
<dbReference type="PANTHER" id="PTHR45138">
    <property type="entry name" value="REGULATORY COMPONENTS OF SENSORY TRANSDUCTION SYSTEM"/>
    <property type="match status" value="1"/>
</dbReference>
<dbReference type="SUPFAM" id="SSF55073">
    <property type="entry name" value="Nucleotide cyclase"/>
    <property type="match status" value="1"/>
</dbReference>
<keyword evidence="3" id="KW-0472">Membrane</keyword>
<evidence type="ECO:0000313" key="5">
    <source>
        <dbReference type="EMBL" id="NBI52230.1"/>
    </source>
</evidence>
<evidence type="ECO:0000256" key="1">
    <source>
        <dbReference type="ARBA" id="ARBA00012528"/>
    </source>
</evidence>
<dbReference type="NCBIfam" id="TIGR00254">
    <property type="entry name" value="GGDEF"/>
    <property type="match status" value="1"/>
</dbReference>